<dbReference type="CDD" id="cd06982">
    <property type="entry name" value="cupin_BauB-like"/>
    <property type="match status" value="1"/>
</dbReference>
<evidence type="ECO:0000313" key="2">
    <source>
        <dbReference type="Proteomes" id="UP001430804"/>
    </source>
</evidence>
<reference evidence="1" key="1">
    <citation type="submission" date="2021-07" db="EMBL/GenBank/DDBJ databases">
        <title>Pseudohoeflea marina sp. nov. a polyhydroxyalcanoate-producing bacterium.</title>
        <authorList>
            <person name="Zheng W."/>
            <person name="Yu S."/>
            <person name="Huang Y."/>
        </authorList>
    </citation>
    <scope>NUCLEOTIDE SEQUENCE</scope>
    <source>
        <strain evidence="1">DP4N28-3</strain>
    </source>
</reference>
<accession>A0ABS6WSE9</accession>
<protein>
    <submittedName>
        <fullName evidence="1">Cupin domain-containing protein</fullName>
    </submittedName>
</protein>
<proteinExistence type="predicted"/>
<dbReference type="EMBL" id="JAHWQX010000004">
    <property type="protein sequence ID" value="MBW3098860.1"/>
    <property type="molecule type" value="Genomic_DNA"/>
</dbReference>
<gene>
    <name evidence="1" type="ORF">KY465_16375</name>
</gene>
<organism evidence="1 2">
    <name type="scientific">Pseudohoeflea coraliihabitans</name>
    <dbReference type="NCBI Taxonomy" id="2860393"/>
    <lineage>
        <taxon>Bacteria</taxon>
        <taxon>Pseudomonadati</taxon>
        <taxon>Pseudomonadota</taxon>
        <taxon>Alphaproteobacteria</taxon>
        <taxon>Hyphomicrobiales</taxon>
        <taxon>Rhizobiaceae</taxon>
        <taxon>Pseudohoeflea</taxon>
    </lineage>
</organism>
<dbReference type="Proteomes" id="UP001430804">
    <property type="component" value="Unassembled WGS sequence"/>
</dbReference>
<sequence length="104" mass="11811">MCNEGSEGTARGSVQIENTRTRVTEWHFEKPGDNTGWHRHEHDYVVVPLFDGALELKEPGGVERRVELKTGVPYFREAGVEHDVLNGNDFACSFIEIEFLQPKP</sequence>
<evidence type="ECO:0000313" key="1">
    <source>
        <dbReference type="EMBL" id="MBW3098860.1"/>
    </source>
</evidence>
<name>A0ABS6WSE9_9HYPH</name>
<comment type="caution">
    <text evidence="1">The sequence shown here is derived from an EMBL/GenBank/DDBJ whole genome shotgun (WGS) entry which is preliminary data.</text>
</comment>
<dbReference type="RefSeq" id="WP_219203164.1">
    <property type="nucleotide sequence ID" value="NZ_JAHWQX010000004.1"/>
</dbReference>
<keyword evidence="2" id="KW-1185">Reference proteome</keyword>